<evidence type="ECO:0000256" key="6">
    <source>
        <dbReference type="ARBA" id="ARBA00023136"/>
    </source>
</evidence>
<accession>A0A7J7M8Y0</accession>
<reference evidence="10 11" key="1">
    <citation type="journal article" date="2020" name="IScience">
        <title>Genome Sequencing of the Endangered Kingdonia uniflora (Circaeasteraceae, Ranunculales) Reveals Potential Mechanisms of Evolutionary Specialization.</title>
        <authorList>
            <person name="Sun Y."/>
            <person name="Deng T."/>
            <person name="Zhang A."/>
            <person name="Moore M.J."/>
            <person name="Landis J.B."/>
            <person name="Lin N."/>
            <person name="Zhang H."/>
            <person name="Zhang X."/>
            <person name="Huang J."/>
            <person name="Zhang X."/>
            <person name="Sun H."/>
            <person name="Wang H."/>
        </authorList>
    </citation>
    <scope>NUCLEOTIDE SEQUENCE [LARGE SCALE GENOMIC DNA]</scope>
    <source>
        <strain evidence="10">TB1705</strain>
        <tissue evidence="10">Leaf</tissue>
    </source>
</reference>
<dbReference type="Pfam" id="PF03552">
    <property type="entry name" value="Cellulose_synt"/>
    <property type="match status" value="1"/>
</dbReference>
<dbReference type="Proteomes" id="UP000541444">
    <property type="component" value="Unassembled WGS sequence"/>
</dbReference>
<comment type="caution">
    <text evidence="10">The sequence shown here is derived from an EMBL/GenBank/DDBJ whole genome shotgun (WGS) entry which is preliminary data.</text>
</comment>
<dbReference type="EMBL" id="JACGCM010001697">
    <property type="protein sequence ID" value="KAF6151347.1"/>
    <property type="molecule type" value="Genomic_DNA"/>
</dbReference>
<comment type="subcellular location">
    <subcellularLocation>
        <location evidence="1">Endomembrane system</location>
    </subcellularLocation>
</comment>
<evidence type="ECO:0000256" key="3">
    <source>
        <dbReference type="ARBA" id="ARBA00022679"/>
    </source>
</evidence>
<evidence type="ECO:0000256" key="9">
    <source>
        <dbReference type="PIRSR" id="PIRSR605150-3"/>
    </source>
</evidence>
<evidence type="ECO:0000256" key="4">
    <source>
        <dbReference type="ARBA" id="ARBA00022692"/>
    </source>
</evidence>
<feature type="binding site" evidence="9">
    <location>
        <position position="92"/>
    </location>
    <ligand>
        <name>Mn(2+)</name>
        <dbReference type="ChEBI" id="CHEBI:29035"/>
    </ligand>
</feature>
<evidence type="ECO:0000313" key="10">
    <source>
        <dbReference type="EMBL" id="KAF6151347.1"/>
    </source>
</evidence>
<gene>
    <name evidence="10" type="ORF">GIB67_040620</name>
</gene>
<dbReference type="GO" id="GO:0071555">
    <property type="term" value="P:cell wall organization"/>
    <property type="evidence" value="ECO:0007669"/>
    <property type="project" value="UniProtKB-KW"/>
</dbReference>
<organism evidence="10 11">
    <name type="scientific">Kingdonia uniflora</name>
    <dbReference type="NCBI Taxonomy" id="39325"/>
    <lineage>
        <taxon>Eukaryota</taxon>
        <taxon>Viridiplantae</taxon>
        <taxon>Streptophyta</taxon>
        <taxon>Embryophyta</taxon>
        <taxon>Tracheophyta</taxon>
        <taxon>Spermatophyta</taxon>
        <taxon>Magnoliopsida</taxon>
        <taxon>Ranunculales</taxon>
        <taxon>Circaeasteraceae</taxon>
        <taxon>Kingdonia</taxon>
    </lineage>
</organism>
<keyword evidence="6" id="KW-0472">Membrane</keyword>
<evidence type="ECO:0000256" key="5">
    <source>
        <dbReference type="ARBA" id="ARBA00022989"/>
    </source>
</evidence>
<protein>
    <recommendedName>
        <fullName evidence="12">Cellulose synthase</fullName>
    </recommendedName>
</protein>
<dbReference type="GO" id="GO:0016020">
    <property type="term" value="C:membrane"/>
    <property type="evidence" value="ECO:0007669"/>
    <property type="project" value="InterPro"/>
</dbReference>
<dbReference type="AlphaFoldDB" id="A0A7J7M8Y0"/>
<keyword evidence="7" id="KW-0961">Cell wall biogenesis/degradation</keyword>
<dbReference type="GO" id="GO:0016760">
    <property type="term" value="F:cellulose synthase (UDP-forming) activity"/>
    <property type="evidence" value="ECO:0007669"/>
    <property type="project" value="InterPro"/>
</dbReference>
<keyword evidence="4" id="KW-0812">Transmembrane</keyword>
<feature type="binding site" evidence="8">
    <location>
        <position position="91"/>
    </location>
    <ligand>
        <name>UDP-alpha-D-glucose</name>
        <dbReference type="ChEBI" id="CHEBI:58885"/>
    </ligand>
</feature>
<dbReference type="GO" id="GO:0030244">
    <property type="term" value="P:cellulose biosynthetic process"/>
    <property type="evidence" value="ECO:0007669"/>
    <property type="project" value="InterPro"/>
</dbReference>
<dbReference type="PANTHER" id="PTHR13301">
    <property type="entry name" value="X-BOX TRANSCRIPTION FACTOR-RELATED"/>
    <property type="match status" value="1"/>
</dbReference>
<evidence type="ECO:0000256" key="1">
    <source>
        <dbReference type="ARBA" id="ARBA00004308"/>
    </source>
</evidence>
<evidence type="ECO:0008006" key="12">
    <source>
        <dbReference type="Google" id="ProtNLM"/>
    </source>
</evidence>
<evidence type="ECO:0000256" key="8">
    <source>
        <dbReference type="PIRSR" id="PIRSR605150-2"/>
    </source>
</evidence>
<proteinExistence type="predicted"/>
<dbReference type="OrthoDB" id="72851at2759"/>
<feature type="binding site" evidence="9">
    <location>
        <position position="116"/>
    </location>
    <ligand>
        <name>Mn(2+)</name>
        <dbReference type="ChEBI" id="CHEBI:29035"/>
    </ligand>
</feature>
<keyword evidence="3" id="KW-0808">Transferase</keyword>
<dbReference type="GO" id="GO:0012505">
    <property type="term" value="C:endomembrane system"/>
    <property type="evidence" value="ECO:0007669"/>
    <property type="project" value="UniProtKB-SubCell"/>
</dbReference>
<evidence type="ECO:0000313" key="11">
    <source>
        <dbReference type="Proteomes" id="UP000541444"/>
    </source>
</evidence>
<keyword evidence="11" id="KW-1185">Reference proteome</keyword>
<keyword evidence="5" id="KW-1133">Transmembrane helix</keyword>
<dbReference type="InterPro" id="IPR005150">
    <property type="entry name" value="Cellulose_synth"/>
</dbReference>
<evidence type="ECO:0000256" key="2">
    <source>
        <dbReference type="ARBA" id="ARBA00022676"/>
    </source>
</evidence>
<sequence>MMQMMYETIYKALEEVGLENTYVQKVYLNFFCLENREAPDGTELSFEGSPAASNSPHVFLGQSGGLDTDRNQLPRLVYVSREKRPGHNHHKKAGAMNALVRVSAMLTNVPYLLNLDCDHYINNGKALREGMYFMMDPLLGKKINMNGLDGIQGPIDVGMGCIFRRQYGFDAPKTKNHIC</sequence>
<keyword evidence="2" id="KW-0328">Glycosyltransferase</keyword>
<evidence type="ECO:0000256" key="7">
    <source>
        <dbReference type="ARBA" id="ARBA00023316"/>
    </source>
</evidence>
<name>A0A7J7M8Y0_9MAGN</name>